<dbReference type="PANTHER" id="PTHR30255:SF2">
    <property type="entry name" value="SINGLE-STRANDED-DNA-SPECIFIC EXONUCLEASE RECJ"/>
    <property type="match status" value="1"/>
</dbReference>
<keyword evidence="4" id="KW-0378">Hydrolase</keyword>
<dbReference type="Pfam" id="PF17768">
    <property type="entry name" value="RecJ_OB"/>
    <property type="match status" value="1"/>
</dbReference>
<dbReference type="InterPro" id="IPR001667">
    <property type="entry name" value="DDH_dom"/>
</dbReference>
<dbReference type="GO" id="GO:0006281">
    <property type="term" value="P:DNA repair"/>
    <property type="evidence" value="ECO:0007669"/>
    <property type="project" value="InterPro"/>
</dbReference>
<reference evidence="9 10" key="1">
    <citation type="submission" date="2019-07" db="EMBL/GenBank/DDBJ databases">
        <title>The draft genome sequence of Aquimarina algiphila M91.</title>
        <authorList>
            <person name="Meng X."/>
        </authorList>
    </citation>
    <scope>NUCLEOTIDE SEQUENCE [LARGE SCALE GENOMIC DNA]</scope>
    <source>
        <strain evidence="9 10">M91</strain>
    </source>
</reference>
<evidence type="ECO:0000259" key="7">
    <source>
        <dbReference type="Pfam" id="PF02272"/>
    </source>
</evidence>
<dbReference type="Gene3D" id="3.90.1640.30">
    <property type="match status" value="1"/>
</dbReference>
<keyword evidence="10" id="KW-1185">Reference proteome</keyword>
<dbReference type="EMBL" id="VLNR01000046">
    <property type="protein sequence ID" value="TSE06407.1"/>
    <property type="molecule type" value="Genomic_DNA"/>
</dbReference>
<dbReference type="NCBIfam" id="TIGR00644">
    <property type="entry name" value="recJ"/>
    <property type="match status" value="1"/>
</dbReference>
<dbReference type="InterPro" id="IPR051673">
    <property type="entry name" value="SSDNA_exonuclease_RecJ"/>
</dbReference>
<dbReference type="InterPro" id="IPR003156">
    <property type="entry name" value="DHHA1_dom"/>
</dbReference>
<dbReference type="GO" id="GO:0006310">
    <property type="term" value="P:DNA recombination"/>
    <property type="evidence" value="ECO:0007669"/>
    <property type="project" value="InterPro"/>
</dbReference>
<gene>
    <name evidence="9" type="primary">recJ</name>
    <name evidence="9" type="ORF">FOF46_19815</name>
</gene>
<dbReference type="GO" id="GO:0008409">
    <property type="term" value="F:5'-3' exonuclease activity"/>
    <property type="evidence" value="ECO:0007669"/>
    <property type="project" value="InterPro"/>
</dbReference>
<evidence type="ECO:0000256" key="2">
    <source>
        <dbReference type="ARBA" id="ARBA00019841"/>
    </source>
</evidence>
<feature type="domain" description="DDH" evidence="6">
    <location>
        <begin position="78"/>
        <end position="228"/>
    </location>
</feature>
<evidence type="ECO:0000256" key="5">
    <source>
        <dbReference type="ARBA" id="ARBA00022839"/>
    </source>
</evidence>
<dbReference type="InterPro" id="IPR041122">
    <property type="entry name" value="RecJ_OB"/>
</dbReference>
<evidence type="ECO:0000259" key="6">
    <source>
        <dbReference type="Pfam" id="PF01368"/>
    </source>
</evidence>
<name>A0A554VGB4_9FLAO</name>
<sequence length="561" mass="62786">MRWTLQPKPDTTTIQHLAEALNVDTIIASLLIQRGIETFDQAKKFFRPSLDDLHDPFLMKDMDLAVSRIQKALAEGENIMVYGDYDVDGTTSVALLSSYLKTLSEQIATYIPDRYEEGYGISYKGIDYAHDNDISLIVALDCGIKAIEKVAYAKEKGIDFVICDHHRPGDKIPDAIAVLDPKREDCEYPYKELCGCGVGFKLIQAIAEGQDQTINDLLPYLDLVATAIGADIVPVTGENRILAYYGLQVINTNPRIGFKAMLSEVKKETLTITDVVFMIAPRINAAGRMKHGLHAVNLLTEENLETALQYASEIEAYNSDRKDADKKITQEALAQILENNEQDRYTTVVYEENWHKGVIGIVASRLTETYYRPTLVFTKSGSKLAASARSVKGFDVYNALHACSDYIEQFGGHKYAAGLTLLEEQYPSFKNKFEEVVSTTIDKKMLIPEITIDTLLELDQITPRFYRILKQFGPHGPGNMTPVFMTEGVKDTGYGKCVGADEKHLKCKAQKNEVAIGCIGFGLGPKYNLINQKQYFKTAYTIDENEWNGEVSLQLKLKDIN</sequence>
<dbReference type="GO" id="GO:0003676">
    <property type="term" value="F:nucleic acid binding"/>
    <property type="evidence" value="ECO:0007669"/>
    <property type="project" value="InterPro"/>
</dbReference>
<evidence type="ECO:0000313" key="10">
    <source>
        <dbReference type="Proteomes" id="UP000318833"/>
    </source>
</evidence>
<evidence type="ECO:0000256" key="3">
    <source>
        <dbReference type="ARBA" id="ARBA00022722"/>
    </source>
</evidence>
<feature type="domain" description="DHHA1" evidence="7">
    <location>
        <begin position="348"/>
        <end position="438"/>
    </location>
</feature>
<dbReference type="AlphaFoldDB" id="A0A554VGB4"/>
<comment type="caution">
    <text evidence="9">The sequence shown here is derived from an EMBL/GenBank/DDBJ whole genome shotgun (WGS) entry which is preliminary data.</text>
</comment>
<keyword evidence="5 9" id="KW-0269">Exonuclease</keyword>
<evidence type="ECO:0000256" key="1">
    <source>
        <dbReference type="ARBA" id="ARBA00005915"/>
    </source>
</evidence>
<accession>A0A554VGB4</accession>
<dbReference type="OrthoDB" id="9809852at2"/>
<feature type="domain" description="RecJ OB" evidence="8">
    <location>
        <begin position="452"/>
        <end position="559"/>
    </location>
</feature>
<dbReference type="PANTHER" id="PTHR30255">
    <property type="entry name" value="SINGLE-STRANDED-DNA-SPECIFIC EXONUCLEASE RECJ"/>
    <property type="match status" value="1"/>
</dbReference>
<dbReference type="SUPFAM" id="SSF64182">
    <property type="entry name" value="DHH phosphoesterases"/>
    <property type="match status" value="1"/>
</dbReference>
<comment type="similarity">
    <text evidence="1">Belongs to the RecJ family.</text>
</comment>
<dbReference type="Pfam" id="PF02272">
    <property type="entry name" value="DHHA1"/>
    <property type="match status" value="1"/>
</dbReference>
<dbReference type="InterPro" id="IPR038763">
    <property type="entry name" value="DHH_sf"/>
</dbReference>
<dbReference type="RefSeq" id="WP_143917641.1">
    <property type="nucleotide sequence ID" value="NZ_CANMIK010000057.1"/>
</dbReference>
<proteinExistence type="inferred from homology"/>
<evidence type="ECO:0000259" key="8">
    <source>
        <dbReference type="Pfam" id="PF17768"/>
    </source>
</evidence>
<protein>
    <recommendedName>
        <fullName evidence="2">Single-stranded-DNA-specific exonuclease RecJ</fullName>
    </recommendedName>
</protein>
<dbReference type="Gene3D" id="3.10.310.30">
    <property type="match status" value="1"/>
</dbReference>
<evidence type="ECO:0000256" key="4">
    <source>
        <dbReference type="ARBA" id="ARBA00022801"/>
    </source>
</evidence>
<dbReference type="InterPro" id="IPR004610">
    <property type="entry name" value="RecJ"/>
</dbReference>
<dbReference type="Pfam" id="PF01368">
    <property type="entry name" value="DHH"/>
    <property type="match status" value="1"/>
</dbReference>
<organism evidence="9 10">
    <name type="scientific">Aquimarina algiphila</name>
    <dbReference type="NCBI Taxonomy" id="2047982"/>
    <lineage>
        <taxon>Bacteria</taxon>
        <taxon>Pseudomonadati</taxon>
        <taxon>Bacteroidota</taxon>
        <taxon>Flavobacteriia</taxon>
        <taxon>Flavobacteriales</taxon>
        <taxon>Flavobacteriaceae</taxon>
        <taxon>Aquimarina</taxon>
    </lineage>
</organism>
<evidence type="ECO:0000313" key="9">
    <source>
        <dbReference type="EMBL" id="TSE06407.1"/>
    </source>
</evidence>
<keyword evidence="3" id="KW-0540">Nuclease</keyword>
<dbReference type="Proteomes" id="UP000318833">
    <property type="component" value="Unassembled WGS sequence"/>
</dbReference>